<evidence type="ECO:0000313" key="2">
    <source>
        <dbReference type="Proteomes" id="UP001017257"/>
    </source>
</evidence>
<sequence length="170" mass="17996">MIGWAVRGLLAAGSIIAGWFHARDVPTFEFGLGETTKSFFLSPSKPTAGGLIWGVGPAFLWPAATDDSLGTEKWGVGPTGVVLTHQGRGPSGARQPRLVLCPPPGRFNVSSTFVQPFASYNFGQGWSVTLNTESSADWTNNKLTVPVNLVVAKVFEIGDQAMSLGVGGRY</sequence>
<accession>A0ABY5RW30</accession>
<gene>
    <name evidence="1" type="ORF">HPT29_010225</name>
</gene>
<dbReference type="EMBL" id="CP102845">
    <property type="protein sequence ID" value="UVF21461.1"/>
    <property type="molecule type" value="Genomic_DNA"/>
</dbReference>
<reference evidence="1" key="1">
    <citation type="submission" date="2022-08" db="EMBL/GenBank/DDBJ databases">
        <title>Microvirga terrae sp. nov., isolated from soil.</title>
        <authorList>
            <person name="Kim K.H."/>
            <person name="Seo Y.L."/>
            <person name="Kim J.M."/>
            <person name="Lee J.K."/>
            <person name="Han D.M."/>
            <person name="Jeon C.O."/>
        </authorList>
    </citation>
    <scope>NUCLEOTIDE SEQUENCE</scope>
    <source>
        <strain evidence="1">R24</strain>
    </source>
</reference>
<evidence type="ECO:0008006" key="3">
    <source>
        <dbReference type="Google" id="ProtNLM"/>
    </source>
</evidence>
<evidence type="ECO:0000313" key="1">
    <source>
        <dbReference type="EMBL" id="UVF21461.1"/>
    </source>
</evidence>
<keyword evidence="2" id="KW-1185">Reference proteome</keyword>
<organism evidence="1 2">
    <name type="scientific">Microvirga terrae</name>
    <dbReference type="NCBI Taxonomy" id="2740529"/>
    <lineage>
        <taxon>Bacteria</taxon>
        <taxon>Pseudomonadati</taxon>
        <taxon>Pseudomonadota</taxon>
        <taxon>Alphaproteobacteria</taxon>
        <taxon>Hyphomicrobiales</taxon>
        <taxon>Methylobacteriaceae</taxon>
        <taxon>Microvirga</taxon>
    </lineage>
</organism>
<proteinExistence type="predicted"/>
<dbReference type="RefSeq" id="WP_173945542.1">
    <property type="nucleotide sequence ID" value="NZ_CP102845.1"/>
</dbReference>
<name>A0ABY5RW30_9HYPH</name>
<dbReference type="Proteomes" id="UP001017257">
    <property type="component" value="Chromosome"/>
</dbReference>
<protein>
    <recommendedName>
        <fullName evidence="3">Porin family protein</fullName>
    </recommendedName>
</protein>